<evidence type="ECO:0000259" key="3">
    <source>
        <dbReference type="Pfam" id="PF08457"/>
    </source>
</evidence>
<feature type="region of interest" description="Disordered" evidence="2">
    <location>
        <begin position="1"/>
        <end position="52"/>
    </location>
</feature>
<feature type="domain" description="Sfi1 spindle body" evidence="3">
    <location>
        <begin position="440"/>
        <end position="715"/>
    </location>
</feature>
<organism evidence="4 5">
    <name type="scientific">Coniophora puteana (strain RWD-64-598)</name>
    <name type="common">Brown rot fungus</name>
    <dbReference type="NCBI Taxonomy" id="741705"/>
    <lineage>
        <taxon>Eukaryota</taxon>
        <taxon>Fungi</taxon>
        <taxon>Dikarya</taxon>
        <taxon>Basidiomycota</taxon>
        <taxon>Agaricomycotina</taxon>
        <taxon>Agaricomycetes</taxon>
        <taxon>Agaricomycetidae</taxon>
        <taxon>Boletales</taxon>
        <taxon>Coniophorineae</taxon>
        <taxon>Coniophoraceae</taxon>
        <taxon>Coniophora</taxon>
    </lineage>
</organism>
<feature type="region of interest" description="Disordered" evidence="2">
    <location>
        <begin position="132"/>
        <end position="152"/>
    </location>
</feature>
<feature type="compositionally biased region" description="Polar residues" evidence="2">
    <location>
        <begin position="185"/>
        <end position="194"/>
    </location>
</feature>
<reference evidence="5" key="1">
    <citation type="journal article" date="2012" name="Science">
        <title>The Paleozoic origin of enzymatic lignin decomposition reconstructed from 31 fungal genomes.</title>
        <authorList>
            <person name="Floudas D."/>
            <person name="Binder M."/>
            <person name="Riley R."/>
            <person name="Barry K."/>
            <person name="Blanchette R.A."/>
            <person name="Henrissat B."/>
            <person name="Martinez A.T."/>
            <person name="Otillar R."/>
            <person name="Spatafora J.W."/>
            <person name="Yadav J.S."/>
            <person name="Aerts A."/>
            <person name="Benoit I."/>
            <person name="Boyd A."/>
            <person name="Carlson A."/>
            <person name="Copeland A."/>
            <person name="Coutinho P.M."/>
            <person name="de Vries R.P."/>
            <person name="Ferreira P."/>
            <person name="Findley K."/>
            <person name="Foster B."/>
            <person name="Gaskell J."/>
            <person name="Glotzer D."/>
            <person name="Gorecki P."/>
            <person name="Heitman J."/>
            <person name="Hesse C."/>
            <person name="Hori C."/>
            <person name="Igarashi K."/>
            <person name="Jurgens J.A."/>
            <person name="Kallen N."/>
            <person name="Kersten P."/>
            <person name="Kohler A."/>
            <person name="Kuees U."/>
            <person name="Kumar T.K.A."/>
            <person name="Kuo A."/>
            <person name="LaButti K."/>
            <person name="Larrondo L.F."/>
            <person name="Lindquist E."/>
            <person name="Ling A."/>
            <person name="Lombard V."/>
            <person name="Lucas S."/>
            <person name="Lundell T."/>
            <person name="Martin R."/>
            <person name="McLaughlin D.J."/>
            <person name="Morgenstern I."/>
            <person name="Morin E."/>
            <person name="Murat C."/>
            <person name="Nagy L.G."/>
            <person name="Nolan M."/>
            <person name="Ohm R.A."/>
            <person name="Patyshakuliyeva A."/>
            <person name="Rokas A."/>
            <person name="Ruiz-Duenas F.J."/>
            <person name="Sabat G."/>
            <person name="Salamov A."/>
            <person name="Samejima M."/>
            <person name="Schmutz J."/>
            <person name="Slot J.C."/>
            <person name="St John F."/>
            <person name="Stenlid J."/>
            <person name="Sun H."/>
            <person name="Sun S."/>
            <person name="Syed K."/>
            <person name="Tsang A."/>
            <person name="Wiebenga A."/>
            <person name="Young D."/>
            <person name="Pisabarro A."/>
            <person name="Eastwood D.C."/>
            <person name="Martin F."/>
            <person name="Cullen D."/>
            <person name="Grigoriev I.V."/>
            <person name="Hibbett D.S."/>
        </authorList>
    </citation>
    <scope>NUCLEOTIDE SEQUENCE [LARGE SCALE GENOMIC DNA]</scope>
    <source>
        <strain evidence="5">RWD-64-598 SS2</strain>
    </source>
</reference>
<feature type="compositionally biased region" description="Low complexity" evidence="2">
    <location>
        <begin position="1"/>
        <end position="19"/>
    </location>
</feature>
<dbReference type="EMBL" id="JH711574">
    <property type="protein sequence ID" value="EIW85067.1"/>
    <property type="molecule type" value="Genomic_DNA"/>
</dbReference>
<feature type="compositionally biased region" description="Polar residues" evidence="2">
    <location>
        <begin position="20"/>
        <end position="30"/>
    </location>
</feature>
<dbReference type="Proteomes" id="UP000053558">
    <property type="component" value="Unassembled WGS sequence"/>
</dbReference>
<dbReference type="OrthoDB" id="1933281at2759"/>
<dbReference type="KEGG" id="cput:CONPUDRAFT_48490"/>
<feature type="compositionally biased region" description="Low complexity" evidence="2">
    <location>
        <begin position="229"/>
        <end position="240"/>
    </location>
</feature>
<feature type="compositionally biased region" description="Polar residues" evidence="2">
    <location>
        <begin position="1114"/>
        <end position="1123"/>
    </location>
</feature>
<accession>A0A5M3N1C1</accession>
<feature type="compositionally biased region" description="Low complexity" evidence="2">
    <location>
        <begin position="31"/>
        <end position="47"/>
    </location>
</feature>
<feature type="compositionally biased region" description="Low complexity" evidence="2">
    <location>
        <begin position="1037"/>
        <end position="1051"/>
    </location>
</feature>
<feature type="domain" description="Sfi1 spindle body" evidence="3">
    <location>
        <begin position="300"/>
        <end position="403"/>
    </location>
</feature>
<dbReference type="GeneID" id="19207278"/>
<evidence type="ECO:0000313" key="4">
    <source>
        <dbReference type="EMBL" id="EIW85067.1"/>
    </source>
</evidence>
<name>A0A5M3N1C1_CONPW</name>
<dbReference type="OMA" id="RFFNGWR"/>
<dbReference type="Pfam" id="PF08457">
    <property type="entry name" value="Sfi1"/>
    <property type="match status" value="2"/>
</dbReference>
<evidence type="ECO:0000256" key="1">
    <source>
        <dbReference type="SAM" id="Coils"/>
    </source>
</evidence>
<feature type="compositionally biased region" description="Polar residues" evidence="2">
    <location>
        <begin position="267"/>
        <end position="278"/>
    </location>
</feature>
<comment type="caution">
    <text evidence="4">The sequence shown here is derived from an EMBL/GenBank/DDBJ whole genome shotgun (WGS) entry which is preliminary data.</text>
</comment>
<evidence type="ECO:0000256" key="2">
    <source>
        <dbReference type="SAM" id="MobiDB-lite"/>
    </source>
</evidence>
<protein>
    <recommendedName>
        <fullName evidence="3">Sfi1 spindle body domain-containing protein</fullName>
    </recommendedName>
</protein>
<proteinExistence type="predicted"/>
<dbReference type="AlphaFoldDB" id="A0A5M3N1C1"/>
<gene>
    <name evidence="4" type="ORF">CONPUDRAFT_48490</name>
</gene>
<feature type="coiled-coil region" evidence="1">
    <location>
        <begin position="534"/>
        <end position="561"/>
    </location>
</feature>
<feature type="region of interest" description="Disordered" evidence="2">
    <location>
        <begin position="975"/>
        <end position="1123"/>
    </location>
</feature>
<evidence type="ECO:0000313" key="5">
    <source>
        <dbReference type="Proteomes" id="UP000053558"/>
    </source>
</evidence>
<feature type="compositionally biased region" description="Polar residues" evidence="2">
    <location>
        <begin position="243"/>
        <end position="255"/>
    </location>
</feature>
<keyword evidence="1" id="KW-0175">Coiled coil</keyword>
<dbReference type="RefSeq" id="XP_007764086.1">
    <property type="nucleotide sequence ID" value="XM_007765896.1"/>
</dbReference>
<keyword evidence="5" id="KW-1185">Reference proteome</keyword>
<feature type="region of interest" description="Disordered" evidence="2">
    <location>
        <begin position="173"/>
        <end position="291"/>
    </location>
</feature>
<sequence length="1123" mass="131387">MFSFRPTSTSSPAKSTATTRNTSGLPSRFNTTNTTADASRSTATSLTKSDLQNLSPGDVQFLDAVIARIPPNATSFLAGLKAYNDELHERGWDSQTETVHYGRLLELCKLRGPSWTHKWSSVRSQYGYSENMSTLSSSSQSPPPSMTRRTPGLTALSRDEDDVFTLHSHQDGAQMEDGEGESSGLCHTSVTSPTPRKHRTHSSSEQTTAQATGRLFVPWDKETNATDITPAPSLSTTPPSYRTAVNQPSSPLTTHNHLDGKIKMSTLMDTRSLSPSKTSSRKGPMGYARRSDSNINEADAWRKIKEQRDEEDAVRFYQDRLAERCWDVWRSGKQWIHTRDQQVDEARKNLILETYLRNWRNSTANVMDQQHQADKTYDTSCLRRVLHVWSLRIRLKRQAAWREDMRAKMKDIRNRREAKQRKDAWARWRQLYLSHLNELHFQERLAHRFFRCWQGKMIALDALDSMADNQIARHEGRVILRVFEQWKRVLSVREASQLVVKKSQLRVLREGVDVWRNQLHNRRLASNFYDKVTMKRAMKTWKASRDRIQNLERRADKHTRRQDTILECAVMRVWKARERASLLERVKAIRILKYAWTTWINVLSAQRGLEAEAIQFSMRVSSACAIESLRSWRQTYQISQSRHAFAVQRHSARIQSDALFKWRIILRSRLKLVKQAKVADMYFLQRRALKAWYAHLQQRTREKKVQDFQRIKSHASFNAWLQRSREQRWRNLAEQQVSRRVSLRVTSDALTRWTNRVIDIKLRELDVKQRTEVTMRTFKKWKFICVRHSEELSLMESHLDIKRLENMRRMFHRWLSASRARLRKRETIAKSEEEMRRRKITAAWDNWQDRFRDQKLKPIEYQLIVQSQRNLVFRAFGIWHSKTKSLPAIRFDATRTKAKYWEVWRNLTPDVSLINKAREWHRRMVLSRALEKWDEQYRTKRQLKEIARARYLRLPAPKPPARAAYPSTSAATLISLRNPFPRRNTHLETDTEDSDAPLPPRPQRRPTVPSLRPGTTRMLVRPRPTDALRPSTTTRNSSPARSVAARSTVSAMEPEAKQSPRPVLFNRRRLSPTRSKASGHSRRDPSPAPSMVPSSAAGEPERSRLWQELRQVQRRSQPPTEKS</sequence>
<dbReference type="InterPro" id="IPR013665">
    <property type="entry name" value="Sfi1_dom"/>
</dbReference>